<evidence type="ECO:0000313" key="2">
    <source>
        <dbReference type="EMBL" id="MED6139164.1"/>
    </source>
</evidence>
<feature type="compositionally biased region" description="Gly residues" evidence="1">
    <location>
        <begin position="26"/>
        <end position="41"/>
    </location>
</feature>
<gene>
    <name evidence="2" type="ORF">PIB30_081355</name>
</gene>
<evidence type="ECO:0000256" key="1">
    <source>
        <dbReference type="SAM" id="MobiDB-lite"/>
    </source>
</evidence>
<dbReference type="Proteomes" id="UP001341840">
    <property type="component" value="Unassembled WGS sequence"/>
</dbReference>
<feature type="region of interest" description="Disordered" evidence="1">
    <location>
        <begin position="20"/>
        <end position="44"/>
    </location>
</feature>
<organism evidence="2 3">
    <name type="scientific">Stylosanthes scabra</name>
    <dbReference type="NCBI Taxonomy" id="79078"/>
    <lineage>
        <taxon>Eukaryota</taxon>
        <taxon>Viridiplantae</taxon>
        <taxon>Streptophyta</taxon>
        <taxon>Embryophyta</taxon>
        <taxon>Tracheophyta</taxon>
        <taxon>Spermatophyta</taxon>
        <taxon>Magnoliopsida</taxon>
        <taxon>eudicotyledons</taxon>
        <taxon>Gunneridae</taxon>
        <taxon>Pentapetalae</taxon>
        <taxon>rosids</taxon>
        <taxon>fabids</taxon>
        <taxon>Fabales</taxon>
        <taxon>Fabaceae</taxon>
        <taxon>Papilionoideae</taxon>
        <taxon>50 kb inversion clade</taxon>
        <taxon>dalbergioids sensu lato</taxon>
        <taxon>Dalbergieae</taxon>
        <taxon>Pterocarpus clade</taxon>
        <taxon>Stylosanthes</taxon>
    </lineage>
</organism>
<evidence type="ECO:0000313" key="3">
    <source>
        <dbReference type="Proteomes" id="UP001341840"/>
    </source>
</evidence>
<protein>
    <submittedName>
        <fullName evidence="2">Uncharacterized protein</fullName>
    </submittedName>
</protein>
<sequence length="61" mass="6306">MPILVKGSYKVNKVYASDRKDVVHGGRSGTSGGRGSSGRGGKTNRINLVADHMAHKAAASP</sequence>
<comment type="caution">
    <text evidence="2">The sequence shown here is derived from an EMBL/GenBank/DDBJ whole genome shotgun (WGS) entry which is preliminary data.</text>
</comment>
<keyword evidence="3" id="KW-1185">Reference proteome</keyword>
<dbReference type="EMBL" id="JASCZI010061629">
    <property type="protein sequence ID" value="MED6139164.1"/>
    <property type="molecule type" value="Genomic_DNA"/>
</dbReference>
<accession>A0ABU6SRU2</accession>
<name>A0ABU6SRU2_9FABA</name>
<proteinExistence type="predicted"/>
<reference evidence="2 3" key="1">
    <citation type="journal article" date="2023" name="Plants (Basel)">
        <title>Bridging the Gap: Combining Genomics and Transcriptomics Approaches to Understand Stylosanthes scabra, an Orphan Legume from the Brazilian Caatinga.</title>
        <authorList>
            <person name="Ferreira-Neto J.R.C."/>
            <person name="da Silva M.D."/>
            <person name="Binneck E."/>
            <person name="de Melo N.F."/>
            <person name="da Silva R.H."/>
            <person name="de Melo A.L.T.M."/>
            <person name="Pandolfi V."/>
            <person name="Bustamante F.O."/>
            <person name="Brasileiro-Vidal A.C."/>
            <person name="Benko-Iseppon A.M."/>
        </authorList>
    </citation>
    <scope>NUCLEOTIDE SEQUENCE [LARGE SCALE GENOMIC DNA]</scope>
    <source>
        <tissue evidence="2">Leaves</tissue>
    </source>
</reference>